<organism evidence="2">
    <name type="scientific">Rhizophora mucronata</name>
    <name type="common">Asiatic mangrove</name>
    <dbReference type="NCBI Taxonomy" id="61149"/>
    <lineage>
        <taxon>Eukaryota</taxon>
        <taxon>Viridiplantae</taxon>
        <taxon>Streptophyta</taxon>
        <taxon>Embryophyta</taxon>
        <taxon>Tracheophyta</taxon>
        <taxon>Spermatophyta</taxon>
        <taxon>Magnoliopsida</taxon>
        <taxon>eudicotyledons</taxon>
        <taxon>Gunneridae</taxon>
        <taxon>Pentapetalae</taxon>
        <taxon>rosids</taxon>
        <taxon>fabids</taxon>
        <taxon>Malpighiales</taxon>
        <taxon>Rhizophoraceae</taxon>
        <taxon>Rhizophora</taxon>
    </lineage>
</organism>
<feature type="region of interest" description="Disordered" evidence="1">
    <location>
        <begin position="19"/>
        <end position="45"/>
    </location>
</feature>
<feature type="compositionally biased region" description="Basic and acidic residues" evidence="1">
    <location>
        <begin position="22"/>
        <end position="36"/>
    </location>
</feature>
<dbReference type="EMBL" id="GGEC01043868">
    <property type="protein sequence ID" value="MBX24352.1"/>
    <property type="molecule type" value="Transcribed_RNA"/>
</dbReference>
<proteinExistence type="predicted"/>
<protein>
    <submittedName>
        <fullName evidence="2">Phosphoinositide phosphatase family protein</fullName>
    </submittedName>
</protein>
<evidence type="ECO:0000256" key="1">
    <source>
        <dbReference type="SAM" id="MobiDB-lite"/>
    </source>
</evidence>
<sequence>MNGNLLHFKLASVNSPCLSDTTAKRKPIETNDKASQKEATLSRPCGGDGAVISRLTATM</sequence>
<accession>A0A2P2M2B2</accession>
<evidence type="ECO:0000313" key="2">
    <source>
        <dbReference type="EMBL" id="MBX24352.1"/>
    </source>
</evidence>
<reference evidence="2" key="1">
    <citation type="submission" date="2018-02" db="EMBL/GenBank/DDBJ databases">
        <title>Rhizophora mucronata_Transcriptome.</title>
        <authorList>
            <person name="Meera S.P."/>
            <person name="Sreeshan A."/>
            <person name="Augustine A."/>
        </authorList>
    </citation>
    <scope>NUCLEOTIDE SEQUENCE</scope>
    <source>
        <tissue evidence="2">Leaf</tissue>
    </source>
</reference>
<dbReference type="AlphaFoldDB" id="A0A2P2M2B2"/>
<name>A0A2P2M2B2_RHIMU</name>